<dbReference type="AlphaFoldDB" id="A0A9W4N4T4"/>
<name>A0A9W4N4T4_9EURO</name>
<protein>
    <submittedName>
        <fullName evidence="1">Uncharacterized protein</fullName>
    </submittedName>
</protein>
<gene>
    <name evidence="1" type="ORF">PSALAMII_LOCUS782</name>
</gene>
<accession>A0A9W4N4T4</accession>
<reference evidence="1" key="1">
    <citation type="submission" date="2021-07" db="EMBL/GenBank/DDBJ databases">
        <authorList>
            <person name="Branca A.L. A."/>
        </authorList>
    </citation>
    <scope>NUCLEOTIDE SEQUENCE</scope>
</reference>
<evidence type="ECO:0000313" key="2">
    <source>
        <dbReference type="Proteomes" id="UP001152592"/>
    </source>
</evidence>
<dbReference type="EMBL" id="CAJVPD010000033">
    <property type="protein sequence ID" value="CAG8253823.1"/>
    <property type="molecule type" value="Genomic_DNA"/>
</dbReference>
<organism evidence="1 2">
    <name type="scientific">Penicillium salamii</name>
    <dbReference type="NCBI Taxonomy" id="1612424"/>
    <lineage>
        <taxon>Eukaryota</taxon>
        <taxon>Fungi</taxon>
        <taxon>Dikarya</taxon>
        <taxon>Ascomycota</taxon>
        <taxon>Pezizomycotina</taxon>
        <taxon>Eurotiomycetes</taxon>
        <taxon>Eurotiomycetidae</taxon>
        <taxon>Eurotiales</taxon>
        <taxon>Aspergillaceae</taxon>
        <taxon>Penicillium</taxon>
    </lineage>
</organism>
<evidence type="ECO:0000313" key="1">
    <source>
        <dbReference type="EMBL" id="CAG8253823.1"/>
    </source>
</evidence>
<proteinExistence type="predicted"/>
<sequence>MSIVYRSIAFDELASFVELPDDLFSDSEALSEIIAICGSFLTVREDTIIFVHYRFHKKDLDIDERGCVGDFLQTRFLHWLEALSILGSISHGIAAMLKLEGFLQVKNGEPLALLERVQDASRFIRYHRLAIENCPL</sequence>
<comment type="caution">
    <text evidence="1">The sequence shown here is derived from an EMBL/GenBank/DDBJ whole genome shotgun (WGS) entry which is preliminary data.</text>
</comment>
<dbReference type="Proteomes" id="UP001152592">
    <property type="component" value="Unassembled WGS sequence"/>
</dbReference>
<dbReference type="OrthoDB" id="5588185at2759"/>